<organism evidence="2">
    <name type="scientific">Fervidobacterium pennivorans</name>
    <dbReference type="NCBI Taxonomy" id="93466"/>
    <lineage>
        <taxon>Bacteria</taxon>
        <taxon>Thermotogati</taxon>
        <taxon>Thermotogota</taxon>
        <taxon>Thermotogae</taxon>
        <taxon>Thermotogales</taxon>
        <taxon>Fervidobacteriaceae</taxon>
        <taxon>Fervidobacterium</taxon>
    </lineage>
</organism>
<reference evidence="2" key="1">
    <citation type="journal article" date="2020" name="mSystems">
        <title>Genome- and Community-Level Interaction Insights into Carbon Utilization and Element Cycling Functions of Hydrothermarchaeota in Hydrothermal Sediment.</title>
        <authorList>
            <person name="Zhou Z."/>
            <person name="Liu Y."/>
            <person name="Xu W."/>
            <person name="Pan J."/>
            <person name="Luo Z.H."/>
            <person name="Li M."/>
        </authorList>
    </citation>
    <scope>NUCLEOTIDE SEQUENCE [LARGE SCALE GENOMIC DNA]</scope>
    <source>
        <strain evidence="2">SpSt-101</strain>
    </source>
</reference>
<dbReference type="AlphaFoldDB" id="A0A832IP45"/>
<accession>A0A832IP45</accession>
<dbReference type="InterPro" id="IPR001296">
    <property type="entry name" value="Glyco_trans_1"/>
</dbReference>
<dbReference type="PANTHER" id="PTHR45947:SF3">
    <property type="entry name" value="SULFOQUINOVOSYL TRANSFERASE SQD2"/>
    <property type="match status" value="1"/>
</dbReference>
<proteinExistence type="predicted"/>
<dbReference type="EMBL" id="DRUO01000241">
    <property type="protein sequence ID" value="HHD40445.1"/>
    <property type="molecule type" value="Genomic_DNA"/>
</dbReference>
<dbReference type="GO" id="GO:0016757">
    <property type="term" value="F:glycosyltransferase activity"/>
    <property type="evidence" value="ECO:0007669"/>
    <property type="project" value="InterPro"/>
</dbReference>
<dbReference type="InterPro" id="IPR050194">
    <property type="entry name" value="Glycosyltransferase_grp1"/>
</dbReference>
<dbReference type="CDD" id="cd03801">
    <property type="entry name" value="GT4_PimA-like"/>
    <property type="match status" value="1"/>
</dbReference>
<dbReference type="SUPFAM" id="SSF53756">
    <property type="entry name" value="UDP-Glycosyltransferase/glycogen phosphorylase"/>
    <property type="match status" value="1"/>
</dbReference>
<name>A0A832IP45_FERPE</name>
<dbReference type="Pfam" id="PF00534">
    <property type="entry name" value="Glycos_transf_1"/>
    <property type="match status" value="1"/>
</dbReference>
<dbReference type="Gene3D" id="3.40.50.2000">
    <property type="entry name" value="Glycogen Phosphorylase B"/>
    <property type="match status" value="2"/>
</dbReference>
<comment type="caution">
    <text evidence="2">The sequence shown here is derived from an EMBL/GenBank/DDBJ whole genome shotgun (WGS) entry which is preliminary data.</text>
</comment>
<protein>
    <submittedName>
        <fullName evidence="2">Glycosyltransferase family 1 protein</fullName>
    </submittedName>
</protein>
<gene>
    <name evidence="2" type="ORF">ENL60_02990</name>
</gene>
<sequence>MEICFFNPSSLTEGGGAENWITIVSKFLSSRHKIGIVALNYSTTKRLQFDEVTSLIDRVDYYEIPSVKPPRGVALPKPFYLSTLLNIFNSYDLVYIILPSPPLELMFYLSKMSIKSELVAGFHGFLRRDVLLQTLYFPLFKKTLTSFKTYHVLNWQTFIWLKGACRFNNIFYIPNGVCSDLFQLCDDPSNSQSFNIIYSGRLTEGKGADILVEIIRFVNEKLKLQKIKFMIVGSGTRDYMIKALAEKYSNVHYFGFVSRKILPLIYRQGHLFLIPSRTEGMPLCLLEAQSSGLPAVGSNIPGILDVIINGKTGRLIHPGDIESFAQAIKEYYLLWHYSPEQYRRINRTIRKHIVDNYDWKIILGKIEKMFEETLANTTSSI</sequence>
<keyword evidence="2" id="KW-0808">Transferase</keyword>
<evidence type="ECO:0000313" key="2">
    <source>
        <dbReference type="EMBL" id="HHD40445.1"/>
    </source>
</evidence>
<dbReference type="PANTHER" id="PTHR45947">
    <property type="entry name" value="SULFOQUINOVOSYL TRANSFERASE SQD2"/>
    <property type="match status" value="1"/>
</dbReference>
<feature type="domain" description="Glycosyl transferase family 1" evidence="1">
    <location>
        <begin position="190"/>
        <end position="350"/>
    </location>
</feature>
<evidence type="ECO:0000259" key="1">
    <source>
        <dbReference type="Pfam" id="PF00534"/>
    </source>
</evidence>